<comment type="caution">
    <text evidence="6">The sequence shown here is derived from an EMBL/GenBank/DDBJ whole genome shotgun (WGS) entry which is preliminary data.</text>
</comment>
<organism evidence="6 7">
    <name type="scientific">Phytoactinopolyspora halophila</name>
    <dbReference type="NCBI Taxonomy" id="1981511"/>
    <lineage>
        <taxon>Bacteria</taxon>
        <taxon>Bacillati</taxon>
        <taxon>Actinomycetota</taxon>
        <taxon>Actinomycetes</taxon>
        <taxon>Jiangellales</taxon>
        <taxon>Jiangellaceae</taxon>
        <taxon>Phytoactinopolyspora</taxon>
    </lineage>
</organism>
<sequence>MGMSVGLRRGTGLPEPVDVGDVIAAIRDAEVSLGGARVLQRVSLEIRAGEVLALVGPNGAGKSTLLSVLTADVMAGAGDVELYGRPVASWSPVAAAMRRAVLLQQVTVSFPFTVAEVVAMGRAPWTNTARERDDGEAIAEAMRLADVERFATRRFHTLSGGERARTALARVLAQRTQLILLDEPTAALDVRHQELVLGLARERAAAGDAVVLVLHDLNSAAGFADRVAVLSGGRLVADGPPSSVFTADLLSDVYQHGIEVLTHPRTATPIVLPVRV</sequence>
<evidence type="ECO:0000256" key="2">
    <source>
        <dbReference type="ARBA" id="ARBA00022741"/>
    </source>
</evidence>
<dbReference type="SMART" id="SM00382">
    <property type="entry name" value="AAA"/>
    <property type="match status" value="1"/>
</dbReference>
<keyword evidence="7" id="KW-1185">Reference proteome</keyword>
<dbReference type="PANTHER" id="PTHR42794:SF1">
    <property type="entry name" value="HEMIN IMPORT ATP-BINDING PROTEIN HMUV"/>
    <property type="match status" value="1"/>
</dbReference>
<dbReference type="AlphaFoldDB" id="A0A329QDQ7"/>
<dbReference type="GO" id="GO:0016887">
    <property type="term" value="F:ATP hydrolysis activity"/>
    <property type="evidence" value="ECO:0007669"/>
    <property type="project" value="InterPro"/>
</dbReference>
<keyword evidence="4" id="KW-1278">Translocase</keyword>
<reference evidence="6 7" key="1">
    <citation type="submission" date="2018-06" db="EMBL/GenBank/DDBJ databases">
        <title>Phytoactinopolyspora halophila sp. nov., a novel halophilic actinomycete isolated from a saline soil in China.</title>
        <authorList>
            <person name="Tang S.-K."/>
        </authorList>
    </citation>
    <scope>NUCLEOTIDE SEQUENCE [LARGE SCALE GENOMIC DNA]</scope>
    <source>
        <strain evidence="6 7">YIM 96934</strain>
    </source>
</reference>
<evidence type="ECO:0000256" key="3">
    <source>
        <dbReference type="ARBA" id="ARBA00022840"/>
    </source>
</evidence>
<keyword evidence="2" id="KW-0547">Nucleotide-binding</keyword>
<keyword evidence="3 6" id="KW-0067">ATP-binding</keyword>
<dbReference type="Proteomes" id="UP000250462">
    <property type="component" value="Unassembled WGS sequence"/>
</dbReference>
<name>A0A329QDQ7_9ACTN</name>
<dbReference type="SUPFAM" id="SSF52540">
    <property type="entry name" value="P-loop containing nucleoside triphosphate hydrolases"/>
    <property type="match status" value="1"/>
</dbReference>
<keyword evidence="1" id="KW-0813">Transport</keyword>
<evidence type="ECO:0000256" key="4">
    <source>
        <dbReference type="ARBA" id="ARBA00022967"/>
    </source>
</evidence>
<feature type="domain" description="ABC transporter" evidence="5">
    <location>
        <begin position="17"/>
        <end position="257"/>
    </location>
</feature>
<evidence type="ECO:0000259" key="5">
    <source>
        <dbReference type="PROSITE" id="PS50893"/>
    </source>
</evidence>
<dbReference type="PANTHER" id="PTHR42794">
    <property type="entry name" value="HEMIN IMPORT ATP-BINDING PROTEIN HMUV"/>
    <property type="match status" value="1"/>
</dbReference>
<dbReference type="Gene3D" id="3.40.50.300">
    <property type="entry name" value="P-loop containing nucleotide triphosphate hydrolases"/>
    <property type="match status" value="1"/>
</dbReference>
<evidence type="ECO:0000313" key="7">
    <source>
        <dbReference type="Proteomes" id="UP000250462"/>
    </source>
</evidence>
<dbReference type="PROSITE" id="PS50893">
    <property type="entry name" value="ABC_TRANSPORTER_2"/>
    <property type="match status" value="1"/>
</dbReference>
<dbReference type="GO" id="GO:0005524">
    <property type="term" value="F:ATP binding"/>
    <property type="evidence" value="ECO:0007669"/>
    <property type="project" value="UniProtKB-KW"/>
</dbReference>
<accession>A0A329QDQ7</accession>
<dbReference type="NCBIfam" id="NF010068">
    <property type="entry name" value="PRK13548.1"/>
    <property type="match status" value="1"/>
</dbReference>
<evidence type="ECO:0000313" key="6">
    <source>
        <dbReference type="EMBL" id="RAW10583.1"/>
    </source>
</evidence>
<gene>
    <name evidence="6" type="ORF">DPM12_18750</name>
</gene>
<dbReference type="CDD" id="cd03214">
    <property type="entry name" value="ABC_Iron-Siderophores_B12_Hemin"/>
    <property type="match status" value="1"/>
</dbReference>
<dbReference type="RefSeq" id="WP_112259889.1">
    <property type="nucleotide sequence ID" value="NZ_QMIG01000026.1"/>
</dbReference>
<dbReference type="EMBL" id="QMIG01000026">
    <property type="protein sequence ID" value="RAW10583.1"/>
    <property type="molecule type" value="Genomic_DNA"/>
</dbReference>
<evidence type="ECO:0000256" key="1">
    <source>
        <dbReference type="ARBA" id="ARBA00022448"/>
    </source>
</evidence>
<dbReference type="InterPro" id="IPR027417">
    <property type="entry name" value="P-loop_NTPase"/>
</dbReference>
<dbReference type="InterPro" id="IPR003439">
    <property type="entry name" value="ABC_transporter-like_ATP-bd"/>
</dbReference>
<dbReference type="OrthoDB" id="5296765at2"/>
<proteinExistence type="predicted"/>
<protein>
    <submittedName>
        <fullName evidence="6">Heme ABC transporter ATP-binding protein</fullName>
    </submittedName>
</protein>
<dbReference type="Pfam" id="PF00005">
    <property type="entry name" value="ABC_tran"/>
    <property type="match status" value="1"/>
</dbReference>
<dbReference type="InterPro" id="IPR003593">
    <property type="entry name" value="AAA+_ATPase"/>
</dbReference>